<dbReference type="CDD" id="cd11304">
    <property type="entry name" value="Cadherin_repeat"/>
    <property type="match status" value="2"/>
</dbReference>
<feature type="region of interest" description="Disordered" evidence="7">
    <location>
        <begin position="1"/>
        <end position="103"/>
    </location>
</feature>
<evidence type="ECO:0000313" key="10">
    <source>
        <dbReference type="Proteomes" id="UP000028990"/>
    </source>
</evidence>
<dbReference type="Pfam" id="PF00028">
    <property type="entry name" value="Cadherin"/>
    <property type="match status" value="1"/>
</dbReference>
<evidence type="ECO:0000313" key="9">
    <source>
        <dbReference type="EMBL" id="KFO37555.1"/>
    </source>
</evidence>
<keyword evidence="4" id="KW-0472">Membrane</keyword>
<dbReference type="PROSITE" id="PS50268">
    <property type="entry name" value="CADHERIN_2"/>
    <property type="match status" value="2"/>
</dbReference>
<dbReference type="GO" id="GO:0005886">
    <property type="term" value="C:plasma membrane"/>
    <property type="evidence" value="ECO:0007669"/>
    <property type="project" value="TreeGrafter"/>
</dbReference>
<evidence type="ECO:0000256" key="7">
    <source>
        <dbReference type="SAM" id="MobiDB-lite"/>
    </source>
</evidence>
<dbReference type="PANTHER" id="PTHR24028:SF146">
    <property type="entry name" value="CADHERIN 96CB, ISOFORM D-RELATED"/>
    <property type="match status" value="1"/>
</dbReference>
<evidence type="ECO:0000256" key="3">
    <source>
        <dbReference type="ARBA" id="ARBA00022989"/>
    </source>
</evidence>
<dbReference type="SMART" id="SM00112">
    <property type="entry name" value="CA"/>
    <property type="match status" value="2"/>
</dbReference>
<organism evidence="9 10">
    <name type="scientific">Fukomys damarensis</name>
    <name type="common">Damaraland mole rat</name>
    <name type="synonym">Cryptomys damarensis</name>
    <dbReference type="NCBI Taxonomy" id="885580"/>
    <lineage>
        <taxon>Eukaryota</taxon>
        <taxon>Metazoa</taxon>
        <taxon>Chordata</taxon>
        <taxon>Craniata</taxon>
        <taxon>Vertebrata</taxon>
        <taxon>Euteleostomi</taxon>
        <taxon>Mammalia</taxon>
        <taxon>Eutheria</taxon>
        <taxon>Euarchontoglires</taxon>
        <taxon>Glires</taxon>
        <taxon>Rodentia</taxon>
        <taxon>Hystricomorpha</taxon>
        <taxon>Bathyergidae</taxon>
        <taxon>Fukomys</taxon>
    </lineage>
</organism>
<evidence type="ECO:0000256" key="2">
    <source>
        <dbReference type="ARBA" id="ARBA00022692"/>
    </source>
</evidence>
<evidence type="ECO:0000256" key="4">
    <source>
        <dbReference type="ARBA" id="ARBA00023136"/>
    </source>
</evidence>
<dbReference type="AlphaFoldDB" id="A0A091E4P5"/>
<evidence type="ECO:0000259" key="8">
    <source>
        <dbReference type="PROSITE" id="PS50268"/>
    </source>
</evidence>
<dbReference type="EMBL" id="KN120802">
    <property type="protein sequence ID" value="KFO37555.1"/>
    <property type="molecule type" value="Genomic_DNA"/>
</dbReference>
<protein>
    <submittedName>
        <fullName evidence="9">Protocadherin Fat 2</fullName>
    </submittedName>
</protein>
<comment type="subcellular location">
    <subcellularLocation>
        <location evidence="1">Membrane</location>
        <topology evidence="1">Single-pass membrane protein</topology>
    </subcellularLocation>
</comment>
<proteinExistence type="predicted"/>
<name>A0A091E4P5_FUKDA</name>
<keyword evidence="6" id="KW-0106">Calcium</keyword>
<accession>A0A091E4P5</accession>
<dbReference type="SUPFAM" id="SSF49313">
    <property type="entry name" value="Cadherin-like"/>
    <property type="match status" value="2"/>
</dbReference>
<keyword evidence="5" id="KW-0325">Glycoprotein</keyword>
<dbReference type="PANTHER" id="PTHR24028">
    <property type="entry name" value="CADHERIN-87A"/>
    <property type="match status" value="1"/>
</dbReference>
<dbReference type="Gene3D" id="2.60.40.60">
    <property type="entry name" value="Cadherins"/>
    <property type="match status" value="2"/>
</dbReference>
<feature type="domain" description="Cadherin" evidence="8">
    <location>
        <begin position="246"/>
        <end position="347"/>
    </location>
</feature>
<evidence type="ECO:0000256" key="5">
    <source>
        <dbReference type="ARBA" id="ARBA00023180"/>
    </source>
</evidence>
<dbReference type="InterPro" id="IPR002126">
    <property type="entry name" value="Cadherin-like_dom"/>
</dbReference>
<evidence type="ECO:0000256" key="6">
    <source>
        <dbReference type="PROSITE-ProRule" id="PRU00043"/>
    </source>
</evidence>
<keyword evidence="2" id="KW-0812">Transmembrane</keyword>
<gene>
    <name evidence="9" type="ORF">H920_01040</name>
</gene>
<feature type="domain" description="Cadherin" evidence="8">
    <location>
        <begin position="134"/>
        <end position="244"/>
    </location>
</feature>
<dbReference type="InterPro" id="IPR015919">
    <property type="entry name" value="Cadherin-like_sf"/>
</dbReference>
<dbReference type="GO" id="GO:0005509">
    <property type="term" value="F:calcium ion binding"/>
    <property type="evidence" value="ECO:0007669"/>
    <property type="project" value="UniProtKB-UniRule"/>
</dbReference>
<dbReference type="PRINTS" id="PR00205">
    <property type="entry name" value="CADHERIN"/>
</dbReference>
<dbReference type="GO" id="GO:0007156">
    <property type="term" value="P:homophilic cell adhesion via plasma membrane adhesion molecules"/>
    <property type="evidence" value="ECO:0007669"/>
    <property type="project" value="InterPro"/>
</dbReference>
<evidence type="ECO:0000256" key="1">
    <source>
        <dbReference type="ARBA" id="ARBA00004167"/>
    </source>
</evidence>
<dbReference type="InterPro" id="IPR050174">
    <property type="entry name" value="Protocadherin/Cadherin-CA"/>
</dbReference>
<dbReference type="Proteomes" id="UP000028990">
    <property type="component" value="Unassembled WGS sequence"/>
</dbReference>
<sequence length="360" mass="39681">MVKGVRLYHSGNLRESPAVPRGPVVQGRSGSAGKAGEFPPTPSTLQKLEAHSPRSQTEAANPAVIELGPRDCVLRGTRHTHTHTHGPPVSPTTPNLEQFRPPPQRDRLLSRAYDKDVAGKADAYRFLNKTKDFVIDAAVLEIDEDYPLFQSIYRVMTTDEDLAHGDRLTYTIETQLSGPKIGANSFGVDAVNGVVSLKGEDTLDFDKGYHVFQLTLRATDTTGLFCQGTIIIKIRNINDERPQFEPFPLDSINVTEKKAVGEIVARVKAIDPDEDTSITYAFKTQQEMFGLDPSTGIITLLQPLHLDNRKAYSLDMEARDSGNNTGAYTLTVWVGREEEAIACDPNFETGIVHSSFTDKI</sequence>
<keyword evidence="3" id="KW-1133">Transmembrane helix</keyword>
<keyword evidence="10" id="KW-1185">Reference proteome</keyword>
<dbReference type="eggNOG" id="KOG4289">
    <property type="taxonomic scope" value="Eukaryota"/>
</dbReference>
<reference evidence="9 10" key="1">
    <citation type="submission" date="2013-11" db="EMBL/GenBank/DDBJ databases">
        <title>The Damaraland mole rat (Fukomys damarensis) genome and evolution of African mole rats.</title>
        <authorList>
            <person name="Gladyshev V.N."/>
            <person name="Fang X."/>
        </authorList>
    </citation>
    <scope>NUCLEOTIDE SEQUENCE [LARGE SCALE GENOMIC DNA]</scope>
    <source>
        <tissue evidence="9">Liver</tissue>
    </source>
</reference>